<organism evidence="2 3">
    <name type="scientific">Pseudomonas fluvialis</name>
    <dbReference type="NCBI Taxonomy" id="1793966"/>
    <lineage>
        <taxon>Bacteria</taxon>
        <taxon>Pseudomonadati</taxon>
        <taxon>Pseudomonadota</taxon>
        <taxon>Gammaproteobacteria</taxon>
        <taxon>Pseudomonadales</taxon>
        <taxon>Pseudomonadaceae</taxon>
        <taxon>Pseudomonas</taxon>
    </lineage>
</organism>
<dbReference type="RefSeq" id="WP_184684318.1">
    <property type="nucleotide sequence ID" value="NZ_JACHLL010000005.1"/>
</dbReference>
<dbReference type="Proteomes" id="UP000557193">
    <property type="component" value="Unassembled WGS sequence"/>
</dbReference>
<keyword evidence="1" id="KW-1133">Transmembrane helix</keyword>
<reference evidence="2 3" key="1">
    <citation type="submission" date="2020-08" db="EMBL/GenBank/DDBJ databases">
        <title>Functional genomics of gut bacteria from endangered species of beetles.</title>
        <authorList>
            <person name="Carlos-Shanley C."/>
        </authorList>
    </citation>
    <scope>NUCLEOTIDE SEQUENCE [LARGE SCALE GENOMIC DNA]</scope>
    <source>
        <strain evidence="2 3">S00202</strain>
    </source>
</reference>
<gene>
    <name evidence="2" type="ORF">HNP49_002839</name>
</gene>
<name>A0A7X0BTM5_9PSED</name>
<evidence type="ECO:0000256" key="1">
    <source>
        <dbReference type="SAM" id="Phobius"/>
    </source>
</evidence>
<evidence type="ECO:0000313" key="3">
    <source>
        <dbReference type="Proteomes" id="UP000557193"/>
    </source>
</evidence>
<dbReference type="AlphaFoldDB" id="A0A7X0BTM5"/>
<proteinExistence type="predicted"/>
<dbReference type="EMBL" id="JACHLL010000005">
    <property type="protein sequence ID" value="MBB6342657.1"/>
    <property type="molecule type" value="Genomic_DNA"/>
</dbReference>
<feature type="transmembrane region" description="Helical" evidence="1">
    <location>
        <begin position="17"/>
        <end position="35"/>
    </location>
</feature>
<evidence type="ECO:0000313" key="2">
    <source>
        <dbReference type="EMBL" id="MBB6342657.1"/>
    </source>
</evidence>
<keyword evidence="1" id="KW-0812">Transmembrane</keyword>
<accession>A0A7X0BTM5</accession>
<keyword evidence="3" id="KW-1185">Reference proteome</keyword>
<sequence>MTADYDSIHTVRLSRRWGWGLASLIGVLVVAMLGWRMLDVAGQRSEAATLENLHAGLNRLALEETAQGRTLHRHWLQANPFAQLRWQAEDYCGELELLSQARAGCWYFWPAQHWVVHRGGEQAGAVDGMRAWRLRAIPERSQQAARTNDGQPAVSSDGLLAVELEQISISQLQVYLQAEQEE</sequence>
<keyword evidence="1" id="KW-0472">Membrane</keyword>
<protein>
    <submittedName>
        <fullName evidence="2">Uncharacterized protein</fullName>
    </submittedName>
</protein>
<comment type="caution">
    <text evidence="2">The sequence shown here is derived from an EMBL/GenBank/DDBJ whole genome shotgun (WGS) entry which is preliminary data.</text>
</comment>